<evidence type="ECO:0000313" key="2">
    <source>
        <dbReference type="EMBL" id="EXU99701.1"/>
    </source>
</evidence>
<gene>
    <name evidence="2" type="ORF">X797_007168</name>
</gene>
<dbReference type="eggNOG" id="ENOG502QRQN">
    <property type="taxonomic scope" value="Eukaryota"/>
</dbReference>
<proteinExistence type="predicted"/>
<evidence type="ECO:0000256" key="1">
    <source>
        <dbReference type="SAM" id="MobiDB-lite"/>
    </source>
</evidence>
<dbReference type="PANTHER" id="PTHR35179:SF2">
    <property type="entry name" value="START DOMAIN-CONTAINING PROTEIN"/>
    <property type="match status" value="1"/>
</dbReference>
<accession>A0A0A1UST7</accession>
<dbReference type="AlphaFoldDB" id="A0A0A1UST7"/>
<feature type="region of interest" description="Disordered" evidence="1">
    <location>
        <begin position="416"/>
        <end position="442"/>
    </location>
</feature>
<organism evidence="2 3">
    <name type="scientific">Metarhizium robertsii</name>
    <dbReference type="NCBI Taxonomy" id="568076"/>
    <lineage>
        <taxon>Eukaryota</taxon>
        <taxon>Fungi</taxon>
        <taxon>Dikarya</taxon>
        <taxon>Ascomycota</taxon>
        <taxon>Pezizomycotina</taxon>
        <taxon>Sordariomycetes</taxon>
        <taxon>Hypocreomycetidae</taxon>
        <taxon>Hypocreales</taxon>
        <taxon>Clavicipitaceae</taxon>
        <taxon>Metarhizium</taxon>
    </lineage>
</organism>
<sequence length="452" mass="50741">MPRPYFRSGRTPWGDSSRYSWSRQMPELVPSPDPPVGDHIETISPEDMLDKKASPEMAGIGISGTEFIASYNWLDECFPKIIIPGKPPLWTPPLIRRQLQEDKGIFYRDRNAASYPKHPIEPAIVSVMQMHSTPRHVDVFACGSTLRKLLGFLQGDDRPFRMLVEVMAGTVHLIRRENTPKEQILGVRGYGHTFPEAYTTWEADVKRSISHQRILGYQFCGLDMMVRYEGDGYIKSDKTPLKTSNKADLLDLLGGLQVDRAGKATSSDDSETILHVGNAGEEVKQEQLFDLKTRSVKRQDEDILAEEMPRLWIAQIPNFILAFHDRGHFANVQIQNVRDKLKDWEAQNQSLLRGFFHLLGHIIDTAGDYGDSQLEIVRPAGGGLEIRKRAPEAGSVLSGPVRQSWAKWLSDGEDAGQDERAASLDVHTAKETSSEDDTACDEECGYSGKCAY</sequence>
<evidence type="ECO:0000313" key="3">
    <source>
        <dbReference type="Proteomes" id="UP000030151"/>
    </source>
</evidence>
<dbReference type="Proteomes" id="UP000030151">
    <property type="component" value="Unassembled WGS sequence"/>
</dbReference>
<dbReference type="EMBL" id="JELW01000017">
    <property type="protein sequence ID" value="EXU99701.1"/>
    <property type="molecule type" value="Genomic_DNA"/>
</dbReference>
<protein>
    <recommendedName>
        <fullName evidence="4">Geranylgeranyl pyrophosphate synthetase</fullName>
    </recommendedName>
</protein>
<reference evidence="2 3" key="1">
    <citation type="submission" date="2014-02" db="EMBL/GenBank/DDBJ databases">
        <title>The genome sequence of the entomopathogenic fungus Metarhizium robertsii ARSEF 2575.</title>
        <authorList>
            <person name="Giuliano Garisto Donzelli B."/>
            <person name="Roe B.A."/>
            <person name="Macmil S.L."/>
            <person name="Krasnoff S.B."/>
            <person name="Gibson D.M."/>
        </authorList>
    </citation>
    <scope>NUCLEOTIDE SEQUENCE [LARGE SCALE GENOMIC DNA]</scope>
    <source>
        <strain evidence="2 3">ARSEF 2575</strain>
    </source>
</reference>
<feature type="compositionally biased region" description="Basic and acidic residues" evidence="1">
    <location>
        <begin position="417"/>
        <end position="433"/>
    </location>
</feature>
<evidence type="ECO:0008006" key="4">
    <source>
        <dbReference type="Google" id="ProtNLM"/>
    </source>
</evidence>
<comment type="caution">
    <text evidence="2">The sequence shown here is derived from an EMBL/GenBank/DDBJ whole genome shotgun (WGS) entry which is preliminary data.</text>
</comment>
<dbReference type="PANTHER" id="PTHR35179">
    <property type="entry name" value="PROTEIN CBG02620"/>
    <property type="match status" value="1"/>
</dbReference>
<name>A0A0A1UST7_9HYPO</name>
<dbReference type="HOGENOM" id="CLU_030046_1_0_1"/>
<dbReference type="OrthoDB" id="5393654at2759"/>